<accession>A0ABP7MFJ3</accession>
<sequence>MEQYVVGVILTVEVHTEGEGGCSGPKVRVWAEGPVPTSIRAACAPAKTISVLANAERVLGITKTGLAKPVLVIPKTQTGLANPKKALARTETVFAKAVCVLAKAGRYAGLLPPPLRAPGRA</sequence>
<dbReference type="Proteomes" id="UP001499909">
    <property type="component" value="Unassembled WGS sequence"/>
</dbReference>
<comment type="caution">
    <text evidence="1">The sequence shown here is derived from an EMBL/GenBank/DDBJ whole genome shotgun (WGS) entry which is preliminary data.</text>
</comment>
<name>A0ABP7MFJ3_9BACT</name>
<evidence type="ECO:0000313" key="2">
    <source>
        <dbReference type="Proteomes" id="UP001499909"/>
    </source>
</evidence>
<gene>
    <name evidence="1" type="ORF">GCM10022406_02730</name>
</gene>
<dbReference type="EMBL" id="BAABDH010000003">
    <property type="protein sequence ID" value="GAA3919726.1"/>
    <property type="molecule type" value="Genomic_DNA"/>
</dbReference>
<evidence type="ECO:0000313" key="1">
    <source>
        <dbReference type="EMBL" id="GAA3919726.1"/>
    </source>
</evidence>
<reference evidence="2" key="1">
    <citation type="journal article" date="2019" name="Int. J. Syst. Evol. Microbiol.">
        <title>The Global Catalogue of Microorganisms (GCM) 10K type strain sequencing project: providing services to taxonomists for standard genome sequencing and annotation.</title>
        <authorList>
            <consortium name="The Broad Institute Genomics Platform"/>
            <consortium name="The Broad Institute Genome Sequencing Center for Infectious Disease"/>
            <person name="Wu L."/>
            <person name="Ma J."/>
        </authorList>
    </citation>
    <scope>NUCLEOTIDE SEQUENCE [LARGE SCALE GENOMIC DNA]</scope>
    <source>
        <strain evidence="2">JCM 17214</strain>
    </source>
</reference>
<protein>
    <submittedName>
        <fullName evidence="1">Uncharacterized protein</fullName>
    </submittedName>
</protein>
<proteinExistence type="predicted"/>
<keyword evidence="2" id="KW-1185">Reference proteome</keyword>
<organism evidence="1 2">
    <name type="scientific">Hymenobacter algoricola</name>
    <dbReference type="NCBI Taxonomy" id="486267"/>
    <lineage>
        <taxon>Bacteria</taxon>
        <taxon>Pseudomonadati</taxon>
        <taxon>Bacteroidota</taxon>
        <taxon>Cytophagia</taxon>
        <taxon>Cytophagales</taxon>
        <taxon>Hymenobacteraceae</taxon>
        <taxon>Hymenobacter</taxon>
    </lineage>
</organism>